<feature type="region of interest" description="Disordered" evidence="3">
    <location>
        <begin position="1691"/>
        <end position="1712"/>
    </location>
</feature>
<dbReference type="Gene3D" id="2.60.40.2810">
    <property type="match status" value="7"/>
</dbReference>
<feature type="compositionally biased region" description="Basic and acidic residues" evidence="3">
    <location>
        <begin position="1116"/>
        <end position="1126"/>
    </location>
</feature>
<keyword evidence="6" id="KW-1185">Reference proteome</keyword>
<dbReference type="Proteomes" id="UP000199026">
    <property type="component" value="Unassembled WGS sequence"/>
</dbReference>
<dbReference type="PRINTS" id="PR00313">
    <property type="entry name" value="CABNDNGRPT"/>
</dbReference>
<dbReference type="Pfam" id="PF13403">
    <property type="entry name" value="Hint_2"/>
    <property type="match status" value="1"/>
</dbReference>
<proteinExistence type="predicted"/>
<feature type="region of interest" description="Disordered" evidence="3">
    <location>
        <begin position="1220"/>
        <end position="1627"/>
    </location>
</feature>
<feature type="compositionally biased region" description="Acidic residues" evidence="3">
    <location>
        <begin position="1377"/>
        <end position="1393"/>
    </location>
</feature>
<feature type="region of interest" description="Disordered" evidence="3">
    <location>
        <begin position="234"/>
        <end position="253"/>
    </location>
</feature>
<keyword evidence="2" id="KW-0964">Secreted</keyword>
<dbReference type="EMBL" id="FNPR01000002">
    <property type="protein sequence ID" value="SDY53553.1"/>
    <property type="molecule type" value="Genomic_DNA"/>
</dbReference>
<dbReference type="Gene3D" id="2.160.20.160">
    <property type="match status" value="1"/>
</dbReference>
<dbReference type="NCBIfam" id="NF012211">
    <property type="entry name" value="tand_rpt_95"/>
    <property type="match status" value="8"/>
</dbReference>
<feature type="compositionally biased region" description="Acidic residues" evidence="3">
    <location>
        <begin position="1309"/>
        <end position="1334"/>
    </location>
</feature>
<dbReference type="GO" id="GO:0016539">
    <property type="term" value="P:intein-mediated protein splicing"/>
    <property type="evidence" value="ECO:0007669"/>
    <property type="project" value="InterPro"/>
</dbReference>
<dbReference type="InterPro" id="IPR050557">
    <property type="entry name" value="RTX_toxin/Mannuronan_C5-epim"/>
</dbReference>
<evidence type="ECO:0000256" key="1">
    <source>
        <dbReference type="ARBA" id="ARBA00004613"/>
    </source>
</evidence>
<dbReference type="Pfam" id="PF17963">
    <property type="entry name" value="Big_9"/>
    <property type="match status" value="8"/>
</dbReference>
<dbReference type="STRING" id="576131.SAMN05444486_102648"/>
<dbReference type="InterPro" id="IPR036844">
    <property type="entry name" value="Hint_dom_sf"/>
</dbReference>
<dbReference type="PROSITE" id="PS50817">
    <property type="entry name" value="INTEIN_N_TER"/>
    <property type="match status" value="1"/>
</dbReference>
<dbReference type="Gene3D" id="2.170.16.10">
    <property type="entry name" value="Hedgehog/Intein (Hint) domain"/>
    <property type="match status" value="1"/>
</dbReference>
<dbReference type="GO" id="GO:0005576">
    <property type="term" value="C:extracellular region"/>
    <property type="evidence" value="ECO:0007669"/>
    <property type="project" value="UniProtKB-SubCell"/>
</dbReference>
<dbReference type="InterPro" id="IPR028992">
    <property type="entry name" value="Hedgehog/Intein_dom"/>
</dbReference>
<protein>
    <submittedName>
        <fullName evidence="5">Ca2+-binding protein, RTX toxin-related</fullName>
    </submittedName>
</protein>
<organism evidence="5 6">
    <name type="scientific">Lentibacter algarum</name>
    <dbReference type="NCBI Taxonomy" id="576131"/>
    <lineage>
        <taxon>Bacteria</taxon>
        <taxon>Pseudomonadati</taxon>
        <taxon>Pseudomonadota</taxon>
        <taxon>Alphaproteobacteria</taxon>
        <taxon>Rhodobacterales</taxon>
        <taxon>Roseobacteraceae</taxon>
        <taxon>Lentibacter</taxon>
    </lineage>
</organism>
<dbReference type="InterPro" id="IPR018511">
    <property type="entry name" value="Hemolysin-typ_Ca-bd_CS"/>
</dbReference>
<sequence>MADLVLNWGLLGAFGTNVEPTQTVDTGGINVTIGFDAQDEEASGVTFNAPGYVAESDPFDSQSFLKLSGQGGEGGVDATSTTTLDFTSSNALFEDCVQNVTFRLNDIDGGGNDIDPTSALHQDIVTVRAYGPDGNELPVTFTTGSNVTATGNTLSDGDTNFGYEDGEASTLVSVAGPVTRIEIEYANGDVGEQTVMVSDLHFSTCPADDNDAPVVVDDSALTDEDTAVVVDVLGNDSDPEGDPLTVTDTSEPANGSVQINGDGTVTYTPNTGFIGTDSFEYTVTDGQGNLSTATVTVTVADPADNQPAMLVDDAAETDEDTAVVIDVLGNDSDPEGDALTVTDTTEPANGSVVINADGTVTYTPDAGFTGEDTFEYSVEDEGGNISTATVTVTVGDTGPNAPATPVDDMATTDEDTPVVINVLSNDTDPEGDVLTVVDASEPVNGTVVINPDGTVTYTPNAGFSGQDTFEYTVEDAGGSYSTAVVFVQVGDGDLPPVATDDADTTDLDTPVVIDVLGNDSDPEGEALTVTDTTEPLNGSVVINADGTVTYTPDAGFTGTDTFDYTITDPAGNESTATVTVVVEDPADLPPVATDDADTTDLDTPVVIDVLGNDSDPEGEALTVTDTTEPLNGSVVINADGTVTYTPDAGFTGTDTFDYTITDPAGNESTATVTVVVEDPADLPPVATDDADTTDLDTPVVIDVLGNDSDPEGEALTVTDTTEPLNGSVVINADGTVTYTPDAGFTGTDTFDYTITDPAGNESTATVTVVVEDPADLPPVATDDADTTDLDTPVVINVLGNDSDPEGEALTVTGTTEPLNGSVVINADGTVTYTPDAGFTGTDTFDYTITDPAGNESTATVTVVVEDPADLPPVATDDANSTDVGTPVVIAVLANDSDPEGEALTVAGVTDPANGSVVINADGTVTYTPDAGFTGTDTFDYTITDPAGNESTATVTVMVQDPAMPDGIVSGTPNDDLIDTGYTGDPDGDLIDANDQIIPGEDVNDDIVRAGDGADTVLAGDGDDDVQGGTGDDDLSGEAGDDSLFGEEGNDIIDGGDGDDTIDGGDGRDSVGGGDGNDVIDTSGSDPLIDEQVFPGLPVDSDPEDDRDNVSGGAGDDIIRTGDDRDTITGGTGDDTIFAGIDDDEVFGNEGNDSIVDIQGADFIVGGDGDDTIEAGTNTFSDYIGDDPNLPVAGFPDILTDPNTTDGLDTVFGGAGNDVISTGDDADEIDGGTGNDTIDGGIDDDTITGGTGDDSIIGQHGADSIFGNDGDDFINAGGSTYGGNEPDATDILPENDRDFADGGAGNDTIFGEDDDDTLIGGDGDDFLDGGIDEDSLTGGNGSDTGIGGQGDDFIDLSGFLEEPDSTDPNPGNDRDLAEGGDGDDTIITGDDDDTILGGAGNDSIDAGIDEDSVIGGDGSDTIDGGEGDDFIDASGTTEELDATDPDPEDDRDSVIGGAGNDTILTGDDRDTIVSGDGDDSVDAGIDDDIVTTGQGSDTVDAGQGDDLIDTSGPDFDNAPDSEDLDPENDRDSVIAGAGNDTITTGDDRDTIDAGAGNDLVDAGIDDDSVIGGDGSDTIDGGDGNDVIDSSGGDNLTDDVDTDPEDDRDSIIGGNGDDTITTGDDDDTIVSGAGNDVVDAGIDDDLVTTGDGSDTVLGGQGNDTIDTSGSFLPLIDEADPFPDNDRDSVDAGAGDDVITTGDDDDTVIGGAGDDTIDTGIDDDLVDAGDGNDSVIAGQGNDTVVAGAGDDTVDGGDGDDSIIGGDGCDVVDAGAGNDFIDTSGPSPILDATDPNPLDDCDSVIGGAGNDTILTGDDADTIFGGLGDDLIDAGIDNDLVDGGAGNDTIDAGEGDDVVDGGAGDDSILGGLGADTLLGGDGQDYFGAITGGDVVDGGDGPAGERPNPDFDPALPISAENPEFVPNDFDTLDLTGAAEANNPGGSLNIIYTSDDREDGIVEFRDADGNVTSTMAFEEIENVVPCFTPGTAIATPRGERLVEDLKVGDKIITRDNGIQEIRWMGQKTLSGHELARSPNLRPILIQKGALGNNLPEHDILVSPQHRILINNERTSLYFEETEVLAAAKHLTELKGVDEVGTLGVTYVHFMFDNHEVVLSNGAWTESFQPGQSVIDGLGTEQRDEIFQLFPELKTEEGIKDYTAARRALKKHEAKLLVR</sequence>
<evidence type="ECO:0000313" key="5">
    <source>
        <dbReference type="EMBL" id="SDY53553.1"/>
    </source>
</evidence>
<accession>A0A1H3KMZ2</accession>
<name>A0A1H3KMZ2_9RHOB</name>
<feature type="compositionally biased region" description="Acidic residues" evidence="3">
    <location>
        <begin position="1516"/>
        <end position="1525"/>
    </location>
</feature>
<dbReference type="InterPro" id="IPR006141">
    <property type="entry name" value="Intein_N"/>
</dbReference>
<feature type="compositionally biased region" description="Acidic residues" evidence="3">
    <location>
        <begin position="1475"/>
        <end position="1488"/>
    </location>
</feature>
<feature type="compositionally biased region" description="Acidic residues" evidence="3">
    <location>
        <begin position="1020"/>
        <end position="1062"/>
    </location>
</feature>
<dbReference type="InterPro" id="IPR011049">
    <property type="entry name" value="Serralysin-like_metalloprot_C"/>
</dbReference>
<comment type="subcellular location">
    <subcellularLocation>
        <location evidence="1">Secreted</location>
    </subcellularLocation>
</comment>
<evidence type="ECO:0000259" key="4">
    <source>
        <dbReference type="Pfam" id="PF13403"/>
    </source>
</evidence>
<feature type="compositionally biased region" description="Acidic residues" evidence="3">
    <location>
        <begin position="1437"/>
        <end position="1450"/>
    </location>
</feature>
<dbReference type="SUPFAM" id="SSF51120">
    <property type="entry name" value="beta-Roll"/>
    <property type="match status" value="9"/>
</dbReference>
<feature type="compositionally biased region" description="Acidic residues" evidence="3">
    <location>
        <begin position="1594"/>
        <end position="1606"/>
    </location>
</feature>
<gene>
    <name evidence="5" type="ORF">SAMN05444486_102648</name>
</gene>
<dbReference type="Gene3D" id="2.60.40.3440">
    <property type="match status" value="1"/>
</dbReference>
<evidence type="ECO:0000256" key="2">
    <source>
        <dbReference type="ARBA" id="ARBA00022525"/>
    </source>
</evidence>
<evidence type="ECO:0000256" key="3">
    <source>
        <dbReference type="SAM" id="MobiDB-lite"/>
    </source>
</evidence>
<dbReference type="SUPFAM" id="SSF51294">
    <property type="entry name" value="Hedgehog/intein (Hint) domain"/>
    <property type="match status" value="1"/>
</dbReference>
<dbReference type="GeneID" id="78126076"/>
<reference evidence="5 6" key="1">
    <citation type="submission" date="2016-10" db="EMBL/GenBank/DDBJ databases">
        <authorList>
            <person name="de Groot N.N."/>
        </authorList>
    </citation>
    <scope>NUCLEOTIDE SEQUENCE [LARGE SCALE GENOMIC DNA]</scope>
    <source>
        <strain evidence="5 6">DSM 24677</strain>
    </source>
</reference>
<dbReference type="InterPro" id="IPR001343">
    <property type="entry name" value="Hemolysn_Ca-bd"/>
</dbReference>
<feature type="compositionally biased region" description="Gly residues" evidence="3">
    <location>
        <begin position="1337"/>
        <end position="1349"/>
    </location>
</feature>
<dbReference type="PANTHER" id="PTHR38340:SF1">
    <property type="entry name" value="S-LAYER PROTEIN"/>
    <property type="match status" value="1"/>
</dbReference>
<dbReference type="PANTHER" id="PTHR38340">
    <property type="entry name" value="S-LAYER PROTEIN"/>
    <property type="match status" value="1"/>
</dbReference>
<dbReference type="PROSITE" id="PS00330">
    <property type="entry name" value="HEMOLYSIN_CALCIUM"/>
    <property type="match status" value="5"/>
</dbReference>
<feature type="region of interest" description="Disordered" evidence="3">
    <location>
        <begin position="1012"/>
        <end position="1130"/>
    </location>
</feature>
<dbReference type="OrthoDB" id="6305173at2"/>
<dbReference type="RefSeq" id="WP_089890731.1">
    <property type="nucleotide sequence ID" value="NZ_CP158687.1"/>
</dbReference>
<feature type="domain" description="Hedgehog/Intein (Hint)" evidence="4">
    <location>
        <begin position="1978"/>
        <end position="2123"/>
    </location>
</feature>
<dbReference type="Gene3D" id="2.150.10.10">
    <property type="entry name" value="Serralysin-like metalloprotease, C-terminal"/>
    <property type="match status" value="7"/>
</dbReference>
<evidence type="ECO:0000313" key="6">
    <source>
        <dbReference type="Proteomes" id="UP000199026"/>
    </source>
</evidence>
<dbReference type="GO" id="GO:0005509">
    <property type="term" value="F:calcium ion binding"/>
    <property type="evidence" value="ECO:0007669"/>
    <property type="project" value="InterPro"/>
</dbReference>
<dbReference type="Pfam" id="PF00353">
    <property type="entry name" value="HemolysinCabind"/>
    <property type="match status" value="15"/>
</dbReference>